<keyword evidence="8 10" id="KW-0472">Membrane</keyword>
<dbReference type="GO" id="GO:0071555">
    <property type="term" value="P:cell wall organization"/>
    <property type="evidence" value="ECO:0007669"/>
    <property type="project" value="UniProtKB-KW"/>
</dbReference>
<dbReference type="GO" id="GO:0005789">
    <property type="term" value="C:endoplasmic reticulum membrane"/>
    <property type="evidence" value="ECO:0007669"/>
    <property type="project" value="UniProtKB-SubCell"/>
</dbReference>
<keyword evidence="14" id="KW-1185">Reference proteome</keyword>
<reference evidence="13 14" key="2">
    <citation type="journal article" date="2018" name="Nat. Commun.">
        <title>Genomic insights into multidrug-resistance, mating and virulence in Candida auris and related emerging species.</title>
        <authorList>
            <person name="Munoz J.F."/>
            <person name="Gade L."/>
            <person name="Chow N.A."/>
            <person name="Loparev V.N."/>
            <person name="Juieng P."/>
            <person name="Berkow E.L."/>
            <person name="Farrer R.A."/>
            <person name="Litvintseva A.P."/>
            <person name="Cuomo C.A."/>
        </authorList>
    </citation>
    <scope>GENOME REANNOTATION</scope>
    <source>
        <strain evidence="13 14">B8441</strain>
    </source>
</reference>
<dbReference type="InterPro" id="IPR037654">
    <property type="entry name" value="Big1"/>
</dbReference>
<evidence type="ECO:0000256" key="5">
    <source>
        <dbReference type="ARBA" id="ARBA00022729"/>
    </source>
</evidence>
<name>A0AAW0VK45_CANAR</name>
<keyword evidence="6" id="KW-0256">Endoplasmic reticulum</keyword>
<evidence type="ECO:0000256" key="2">
    <source>
        <dbReference type="ARBA" id="ARBA00008203"/>
    </source>
</evidence>
<dbReference type="GO" id="GO:0006078">
    <property type="term" value="P:(1-&gt;6)-beta-D-glucan biosynthetic process"/>
    <property type="evidence" value="ECO:0007669"/>
    <property type="project" value="TreeGrafter"/>
</dbReference>
<comment type="similarity">
    <text evidence="2">Belongs to the BIG1 family.</text>
</comment>
<accession>A0AAW0VK45</accession>
<dbReference type="AlphaFoldDB" id="A0AAW0VK45"/>
<comment type="subcellular location">
    <subcellularLocation>
        <location evidence="1">Endoplasmic reticulum membrane</location>
        <topology evidence="1">Single-pass type I membrane protein</topology>
    </subcellularLocation>
</comment>
<evidence type="ECO:0000259" key="12">
    <source>
        <dbReference type="Pfam" id="PF20520"/>
    </source>
</evidence>
<feature type="transmembrane region" description="Helical" evidence="10">
    <location>
        <begin position="244"/>
        <end position="265"/>
    </location>
</feature>
<evidence type="ECO:0000256" key="7">
    <source>
        <dbReference type="ARBA" id="ARBA00022989"/>
    </source>
</evidence>
<evidence type="ECO:0000256" key="10">
    <source>
        <dbReference type="SAM" id="Phobius"/>
    </source>
</evidence>
<evidence type="ECO:0000256" key="11">
    <source>
        <dbReference type="SAM" id="SignalP"/>
    </source>
</evidence>
<evidence type="ECO:0000313" key="14">
    <source>
        <dbReference type="Proteomes" id="UP000230249"/>
    </source>
</evidence>
<evidence type="ECO:0000256" key="3">
    <source>
        <dbReference type="ARBA" id="ARBA00022089"/>
    </source>
</evidence>
<comment type="caution">
    <text evidence="13">The sequence shown here is derived from an EMBL/GenBank/DDBJ whole genome shotgun (WGS) entry which is preliminary data.</text>
</comment>
<reference evidence="13 14" key="1">
    <citation type="journal article" date="2017" name="Clin. Infect. Dis.">
        <title>Simultaneous emergence of multidrug-resistant Candida auris on 3 continents confirmed by whole-genome sequencing and epidemiological analyses.</title>
        <authorList>
            <person name="Lockhart S.R."/>
            <person name="Etienne K.A."/>
            <person name="Vallabhaneni S."/>
            <person name="Farooqi J."/>
            <person name="Chowdhary A."/>
            <person name="Govender N.P."/>
            <person name="Colombo A.L."/>
            <person name="Calvo B."/>
            <person name="Cuomo C.A."/>
            <person name="Desjardins C.A."/>
            <person name="Berkow E.L."/>
            <person name="Castanheira M."/>
            <person name="Magobo R.E."/>
            <person name="Jabeen K."/>
            <person name="Asghar R.J."/>
            <person name="Meis J.F."/>
            <person name="Jackson B."/>
            <person name="Chiller T."/>
            <person name="Litvintseva A.P."/>
        </authorList>
    </citation>
    <scope>NUCLEOTIDE SEQUENCE [LARGE SCALE GENOMIC DNA]</scope>
    <source>
        <strain evidence="13 14">B8441</strain>
    </source>
</reference>
<protein>
    <recommendedName>
        <fullName evidence="3">Protein BIG1</fullName>
    </recommendedName>
</protein>
<dbReference type="EMBL" id="PEKT03000001">
    <property type="protein sequence ID" value="KAK8442552.1"/>
    <property type="molecule type" value="Genomic_DNA"/>
</dbReference>
<dbReference type="Pfam" id="PF20520">
    <property type="entry name" value="Ac45-VOA1_TM"/>
    <property type="match status" value="1"/>
</dbReference>
<keyword evidence="4 10" id="KW-0812">Transmembrane</keyword>
<gene>
    <name evidence="13" type="ORF">B9J08_00885</name>
</gene>
<evidence type="ECO:0000256" key="9">
    <source>
        <dbReference type="ARBA" id="ARBA00023316"/>
    </source>
</evidence>
<dbReference type="InterPro" id="IPR046756">
    <property type="entry name" value="VAS1/VOA1_TM"/>
</dbReference>
<keyword evidence="9" id="KW-0961">Cell wall biogenesis/degradation</keyword>
<dbReference type="PANTHER" id="PTHR28285:SF1">
    <property type="entry name" value="PROTEIN BIG1"/>
    <property type="match status" value="1"/>
</dbReference>
<dbReference type="PANTHER" id="PTHR28285">
    <property type="entry name" value="PROTEIN BIG1"/>
    <property type="match status" value="1"/>
</dbReference>
<organism evidence="13 14">
    <name type="scientific">Candidozyma auris</name>
    <name type="common">Yeast</name>
    <name type="synonym">Candida auris</name>
    <dbReference type="NCBI Taxonomy" id="498019"/>
    <lineage>
        <taxon>Eukaryota</taxon>
        <taxon>Fungi</taxon>
        <taxon>Dikarya</taxon>
        <taxon>Ascomycota</taxon>
        <taxon>Saccharomycotina</taxon>
        <taxon>Pichiomycetes</taxon>
        <taxon>Metschnikowiaceae</taxon>
        <taxon>Candidozyma</taxon>
    </lineage>
</organism>
<evidence type="ECO:0000256" key="8">
    <source>
        <dbReference type="ARBA" id="ARBA00023136"/>
    </source>
</evidence>
<keyword evidence="5 11" id="KW-0732">Signal</keyword>
<evidence type="ECO:0000256" key="4">
    <source>
        <dbReference type="ARBA" id="ARBA00022692"/>
    </source>
</evidence>
<dbReference type="Proteomes" id="UP000230249">
    <property type="component" value="Unassembled WGS sequence"/>
</dbReference>
<feature type="domain" description="V-type proton ATPase subunit S1/VOA1 transmembrane" evidence="12">
    <location>
        <begin position="238"/>
        <end position="277"/>
    </location>
</feature>
<sequence length="286" mass="32058">MRSLAVFGLYASTVLAFANTAPMYGINALLEGKYLNDIQEVSSRMESFTKKWCSNMEKDPLILYRVKNLAKKANDKAETSSNIRYDSPKQLDLAFDSSCQVHYSTSLPEHVKAGEVYVVDLDDEKEYSVNELFSTNAFVTVQGKPSGGKTRSLMSGIRGYVDGIQQGRTKRDSDESDLDAEAVAEEVESAFRAAESMIAHEEGDSYVTALGDDVDEPTGSKEQKTKADQKSNLFTNYQFFTPGIWSSLIISLFLIYVLYTAVNWITSIQVTYKSFEKQEDFQKKTE</sequence>
<evidence type="ECO:0000256" key="1">
    <source>
        <dbReference type="ARBA" id="ARBA00004115"/>
    </source>
</evidence>
<feature type="signal peptide" evidence="11">
    <location>
        <begin position="1"/>
        <end position="16"/>
    </location>
</feature>
<feature type="chain" id="PRO_5043294259" description="Protein BIG1" evidence="11">
    <location>
        <begin position="17"/>
        <end position="286"/>
    </location>
</feature>
<evidence type="ECO:0000256" key="6">
    <source>
        <dbReference type="ARBA" id="ARBA00022824"/>
    </source>
</evidence>
<evidence type="ECO:0000313" key="13">
    <source>
        <dbReference type="EMBL" id="KAK8442552.1"/>
    </source>
</evidence>
<dbReference type="GO" id="GO:0009272">
    <property type="term" value="P:fungal-type cell wall biogenesis"/>
    <property type="evidence" value="ECO:0007669"/>
    <property type="project" value="TreeGrafter"/>
</dbReference>
<keyword evidence="7 10" id="KW-1133">Transmembrane helix</keyword>
<proteinExistence type="inferred from homology"/>